<evidence type="ECO:0000313" key="2">
    <source>
        <dbReference type="EMBL" id="ALJ61665.1"/>
    </source>
</evidence>
<feature type="signal peptide" evidence="1">
    <location>
        <begin position="1"/>
        <end position="22"/>
    </location>
</feature>
<dbReference type="EMBL" id="CP012801">
    <property type="protein sequence ID" value="ALJ61665.1"/>
    <property type="molecule type" value="Genomic_DNA"/>
</dbReference>
<dbReference type="Pfam" id="PF19867">
    <property type="entry name" value="DUF6340"/>
    <property type="match status" value="1"/>
</dbReference>
<dbReference type="KEGG" id="bcel:BcellWH2_04448"/>
<name>A0A0P0GGY8_9BACE</name>
<evidence type="ECO:0000256" key="1">
    <source>
        <dbReference type="SAM" id="SignalP"/>
    </source>
</evidence>
<sequence>MTKYSYSLLVCCVLLFSGCQSIEQLSIDYMLPAEVSFPSALRRVAVVNNMPPIPDNKLILEENDEKKKDETEIARKTKYFNGDGKIATESLAEALANENYFDEVIICDSALRAHDMIPRESSLSKEEVEKLTQSLDADFLIALENVQMRSIRKIEYLPEWGVYAGTLDLKVYPTVKVYLPQRNGPMVTVNASDSIFWDHAAPSMAQAGAGLISEKEMLREASEFAGTIPVSHMLPHWKTASRYLFTGGSVNMRDAAVFVREDNWDKAIELWKQTYEKKKKGKQKMYAAYNIALGYEMQDSIHTAEEWALKAQKVAYDVDKIDEKKTQEGVDLMDIPNYFAITRYLNELQERKEGMTRLNAQMERFKNDF</sequence>
<dbReference type="RefSeq" id="WP_029428649.1">
    <property type="nucleotide sequence ID" value="NZ_CP012801.1"/>
</dbReference>
<protein>
    <recommendedName>
        <fullName evidence="4">Tetratricopeptide repeat protein</fullName>
    </recommendedName>
</protein>
<reference evidence="2 3" key="1">
    <citation type="journal article" date="2015" name="Science">
        <title>Genetic determinants of in vivo fitness and diet responsiveness in multiple human gut Bacteroides.</title>
        <authorList>
            <person name="Wu M."/>
            <person name="McNulty N.P."/>
            <person name="Rodionov D.A."/>
            <person name="Khoroshkin M.S."/>
            <person name="Griffin N.W."/>
            <person name="Cheng J."/>
            <person name="Latreille P."/>
            <person name="Kerstetter R.A."/>
            <person name="Terrapon N."/>
            <person name="Henrissat B."/>
            <person name="Osterman A.L."/>
            <person name="Gordon J.I."/>
        </authorList>
    </citation>
    <scope>NUCLEOTIDE SEQUENCE [LARGE SCALE GENOMIC DNA]</scope>
    <source>
        <strain evidence="2 3">WH2</strain>
    </source>
</reference>
<organism evidence="2 3">
    <name type="scientific">Bacteroides cellulosilyticus</name>
    <dbReference type="NCBI Taxonomy" id="246787"/>
    <lineage>
        <taxon>Bacteria</taxon>
        <taxon>Pseudomonadati</taxon>
        <taxon>Bacteroidota</taxon>
        <taxon>Bacteroidia</taxon>
        <taxon>Bacteroidales</taxon>
        <taxon>Bacteroidaceae</taxon>
        <taxon>Bacteroides</taxon>
    </lineage>
</organism>
<dbReference type="AlphaFoldDB" id="A0A0P0GGY8"/>
<proteinExistence type="predicted"/>
<dbReference type="Proteomes" id="UP000061809">
    <property type="component" value="Chromosome"/>
</dbReference>
<evidence type="ECO:0000313" key="3">
    <source>
        <dbReference type="Proteomes" id="UP000061809"/>
    </source>
</evidence>
<dbReference type="PROSITE" id="PS51257">
    <property type="entry name" value="PROKAR_LIPOPROTEIN"/>
    <property type="match status" value="1"/>
</dbReference>
<dbReference type="InterPro" id="IPR045921">
    <property type="entry name" value="DUF6340"/>
</dbReference>
<gene>
    <name evidence="2" type="ORF">BcellWH2_04448</name>
</gene>
<keyword evidence="1" id="KW-0732">Signal</keyword>
<evidence type="ECO:0008006" key="4">
    <source>
        <dbReference type="Google" id="ProtNLM"/>
    </source>
</evidence>
<accession>A0A0P0GGY8</accession>
<dbReference type="PATRIC" id="fig|246787.4.peg.4596"/>
<feature type="chain" id="PRO_5006047567" description="Tetratricopeptide repeat protein" evidence="1">
    <location>
        <begin position="23"/>
        <end position="369"/>
    </location>
</feature>